<dbReference type="Proteomes" id="UP000053815">
    <property type="component" value="Unassembled WGS sequence"/>
</dbReference>
<dbReference type="GO" id="GO:0006629">
    <property type="term" value="P:lipid metabolic process"/>
    <property type="evidence" value="ECO:0007669"/>
    <property type="project" value="InterPro"/>
</dbReference>
<name>A0A0C9LS09_9FUNG</name>
<keyword evidence="1" id="KW-0732">Signal</keyword>
<dbReference type="AlphaFoldDB" id="A0A0C9LS09"/>
<dbReference type="GO" id="GO:0008081">
    <property type="term" value="F:phosphoric diester hydrolase activity"/>
    <property type="evidence" value="ECO:0007669"/>
    <property type="project" value="InterPro"/>
</dbReference>
<evidence type="ECO:0000313" key="2">
    <source>
        <dbReference type="EMBL" id="GAN02470.1"/>
    </source>
</evidence>
<dbReference type="Gene3D" id="3.20.20.190">
    <property type="entry name" value="Phosphatidylinositol (PI) phosphodiesterase"/>
    <property type="match status" value="1"/>
</dbReference>
<organism evidence="2">
    <name type="scientific">Mucor ambiguus</name>
    <dbReference type="NCBI Taxonomy" id="91626"/>
    <lineage>
        <taxon>Eukaryota</taxon>
        <taxon>Fungi</taxon>
        <taxon>Fungi incertae sedis</taxon>
        <taxon>Mucoromycota</taxon>
        <taxon>Mucoromycotina</taxon>
        <taxon>Mucoromycetes</taxon>
        <taxon>Mucorales</taxon>
        <taxon>Mucorineae</taxon>
        <taxon>Mucoraceae</taxon>
        <taxon>Mucor</taxon>
    </lineage>
</organism>
<evidence type="ECO:0000313" key="3">
    <source>
        <dbReference type="Proteomes" id="UP000053815"/>
    </source>
</evidence>
<dbReference type="EMBL" id="DF836311">
    <property type="protein sequence ID" value="GAN02470.1"/>
    <property type="molecule type" value="Genomic_DNA"/>
</dbReference>
<accession>A0A0C9LS09</accession>
<dbReference type="SUPFAM" id="SSF51695">
    <property type="entry name" value="PLC-like phosphodiesterases"/>
    <property type="match status" value="1"/>
</dbReference>
<dbReference type="OrthoDB" id="2343482at2759"/>
<proteinExistence type="predicted"/>
<keyword evidence="3" id="KW-1185">Reference proteome</keyword>
<protein>
    <recommendedName>
        <fullName evidence="4">PLC-like phosphodiesterase</fullName>
    </recommendedName>
</protein>
<sequence length="362" mass="40855">MKVWSPLLAAALIYASVNAQIGLEIIEDDSTEPHAGVSEAMNGPGPCNGYPNYKDMPINQAFYLGAHNAQAQDIPQALDDGIRYLDINLCKDQETITTCSSKDGSALKKTFTDVLNDIFHFSRDSVQQFFIVNIKSENVGQPVETKQLEAVIDELCKVHTEATAGTDEFVKKECPFIYTRGPGPWPSLADVVEYYPDMAQWEGDGEIVGVRTKFMLTMSDQVISTPGYHATYFSPTFWRSTHKEPVLSIDDLKSNIRKECRIPAGGIALEAYLSTQQSDFNYTPEMVEDILLSRKGCNLNDSPLNTFISLFSVDQYREQLPYLKEMEKRMMDLNYAKWSGNYDVIKPSKFVKEEKKVERDEL</sequence>
<evidence type="ECO:0008006" key="4">
    <source>
        <dbReference type="Google" id="ProtNLM"/>
    </source>
</evidence>
<gene>
    <name evidence="2" type="ORF">MAM1_0022c01914</name>
</gene>
<feature type="signal peptide" evidence="1">
    <location>
        <begin position="1"/>
        <end position="19"/>
    </location>
</feature>
<feature type="chain" id="PRO_5002199050" description="PLC-like phosphodiesterase" evidence="1">
    <location>
        <begin position="20"/>
        <end position="362"/>
    </location>
</feature>
<evidence type="ECO:0000256" key="1">
    <source>
        <dbReference type="SAM" id="SignalP"/>
    </source>
</evidence>
<reference evidence="2" key="1">
    <citation type="submission" date="2014-09" db="EMBL/GenBank/DDBJ databases">
        <title>Draft genome sequence of an oleaginous Mucoromycotina fungus Mucor ambiguus NBRC6742.</title>
        <authorList>
            <person name="Takeda I."/>
            <person name="Yamane N."/>
            <person name="Morita T."/>
            <person name="Tamano K."/>
            <person name="Machida M."/>
            <person name="Baker S."/>
            <person name="Koike H."/>
        </authorList>
    </citation>
    <scope>NUCLEOTIDE SEQUENCE</scope>
    <source>
        <strain evidence="2">NBRC 6742</strain>
    </source>
</reference>
<dbReference type="InterPro" id="IPR017946">
    <property type="entry name" value="PLC-like_Pdiesterase_TIM-brl"/>
</dbReference>